<keyword evidence="6" id="KW-0223">Dioxygenase</keyword>
<dbReference type="AlphaFoldDB" id="A0A518CJ81"/>
<dbReference type="InterPro" id="IPR017941">
    <property type="entry name" value="Rieske_2Fe-2S"/>
</dbReference>
<keyword evidence="1" id="KW-0001">2Fe-2S</keyword>
<proteinExistence type="predicted"/>
<evidence type="ECO:0000256" key="4">
    <source>
        <dbReference type="ARBA" id="ARBA00023014"/>
    </source>
</evidence>
<name>A0A518CJ81_9PLAN</name>
<dbReference type="Gene3D" id="2.102.10.10">
    <property type="entry name" value="Rieske [2Fe-2S] iron-sulphur domain"/>
    <property type="match status" value="1"/>
</dbReference>
<keyword evidence="7" id="KW-1185">Reference proteome</keyword>
<dbReference type="KEGG" id="plon:Pla110_09500"/>
<evidence type="ECO:0000259" key="5">
    <source>
        <dbReference type="PROSITE" id="PS51296"/>
    </source>
</evidence>
<organism evidence="6 7">
    <name type="scientific">Polystyrenella longa</name>
    <dbReference type="NCBI Taxonomy" id="2528007"/>
    <lineage>
        <taxon>Bacteria</taxon>
        <taxon>Pseudomonadati</taxon>
        <taxon>Planctomycetota</taxon>
        <taxon>Planctomycetia</taxon>
        <taxon>Planctomycetales</taxon>
        <taxon>Planctomycetaceae</taxon>
        <taxon>Polystyrenella</taxon>
    </lineage>
</organism>
<evidence type="ECO:0000256" key="2">
    <source>
        <dbReference type="ARBA" id="ARBA00022723"/>
    </source>
</evidence>
<dbReference type="InterPro" id="IPR036922">
    <property type="entry name" value="Rieske_2Fe-2S_sf"/>
</dbReference>
<sequence length="107" mass="11565">MADYISIAKVGDIPEGEGRSYPVNGTTVAVFYVNGEYKAINDACPHAGASLAPGYVEDDVVCCPWHAWQFCLNTGDWMDNPGGKVKVDCYPLRIEGDDIQVLVQPVG</sequence>
<protein>
    <submittedName>
        <fullName evidence="6">3-phenylpropionate/cinnamic acid dioxygenase ferredoxin subunit</fullName>
    </submittedName>
</protein>
<keyword evidence="6" id="KW-0560">Oxidoreductase</keyword>
<keyword evidence="4" id="KW-0411">Iron-sulfur</keyword>
<dbReference type="GO" id="GO:0051213">
    <property type="term" value="F:dioxygenase activity"/>
    <property type="evidence" value="ECO:0007669"/>
    <property type="project" value="UniProtKB-KW"/>
</dbReference>
<dbReference type="PROSITE" id="PS51296">
    <property type="entry name" value="RIESKE"/>
    <property type="match status" value="1"/>
</dbReference>
<evidence type="ECO:0000313" key="6">
    <source>
        <dbReference type="EMBL" id="QDU79244.1"/>
    </source>
</evidence>
<evidence type="ECO:0000256" key="1">
    <source>
        <dbReference type="ARBA" id="ARBA00022714"/>
    </source>
</evidence>
<dbReference type="PANTHER" id="PTHR21496:SF23">
    <property type="entry name" value="3-PHENYLPROPIONATE_CINNAMIC ACID DIOXYGENASE FERREDOXIN SUBUNIT"/>
    <property type="match status" value="1"/>
</dbReference>
<reference evidence="6 7" key="1">
    <citation type="submission" date="2019-02" db="EMBL/GenBank/DDBJ databases">
        <title>Deep-cultivation of Planctomycetes and their phenomic and genomic characterization uncovers novel biology.</title>
        <authorList>
            <person name="Wiegand S."/>
            <person name="Jogler M."/>
            <person name="Boedeker C."/>
            <person name="Pinto D."/>
            <person name="Vollmers J."/>
            <person name="Rivas-Marin E."/>
            <person name="Kohn T."/>
            <person name="Peeters S.H."/>
            <person name="Heuer A."/>
            <person name="Rast P."/>
            <person name="Oberbeckmann S."/>
            <person name="Bunk B."/>
            <person name="Jeske O."/>
            <person name="Meyerdierks A."/>
            <person name="Storesund J.E."/>
            <person name="Kallscheuer N."/>
            <person name="Luecker S."/>
            <person name="Lage O.M."/>
            <person name="Pohl T."/>
            <person name="Merkel B.J."/>
            <person name="Hornburger P."/>
            <person name="Mueller R.-W."/>
            <person name="Bruemmer F."/>
            <person name="Labrenz M."/>
            <person name="Spormann A.M."/>
            <person name="Op den Camp H."/>
            <person name="Overmann J."/>
            <person name="Amann R."/>
            <person name="Jetten M.S.M."/>
            <person name="Mascher T."/>
            <person name="Medema M.H."/>
            <person name="Devos D.P."/>
            <person name="Kaster A.-K."/>
            <person name="Ovreas L."/>
            <person name="Rohde M."/>
            <person name="Galperin M.Y."/>
            <person name="Jogler C."/>
        </authorList>
    </citation>
    <scope>NUCLEOTIDE SEQUENCE [LARGE SCALE GENOMIC DNA]</scope>
    <source>
        <strain evidence="6 7">Pla110</strain>
    </source>
</reference>
<dbReference type="Proteomes" id="UP000317178">
    <property type="component" value="Chromosome"/>
</dbReference>
<dbReference type="GO" id="GO:0051537">
    <property type="term" value="F:2 iron, 2 sulfur cluster binding"/>
    <property type="evidence" value="ECO:0007669"/>
    <property type="project" value="UniProtKB-KW"/>
</dbReference>
<evidence type="ECO:0000256" key="3">
    <source>
        <dbReference type="ARBA" id="ARBA00023004"/>
    </source>
</evidence>
<keyword evidence="2" id="KW-0479">Metal-binding</keyword>
<feature type="domain" description="Rieske" evidence="5">
    <location>
        <begin position="5"/>
        <end position="101"/>
    </location>
</feature>
<dbReference type="GO" id="GO:0046872">
    <property type="term" value="F:metal ion binding"/>
    <property type="evidence" value="ECO:0007669"/>
    <property type="project" value="UniProtKB-KW"/>
</dbReference>
<dbReference type="RefSeq" id="WP_144993693.1">
    <property type="nucleotide sequence ID" value="NZ_CP036281.1"/>
</dbReference>
<dbReference type="SUPFAM" id="SSF50022">
    <property type="entry name" value="ISP domain"/>
    <property type="match status" value="1"/>
</dbReference>
<keyword evidence="3" id="KW-0408">Iron</keyword>
<evidence type="ECO:0000313" key="7">
    <source>
        <dbReference type="Proteomes" id="UP000317178"/>
    </source>
</evidence>
<accession>A0A518CJ81</accession>
<dbReference type="Pfam" id="PF00355">
    <property type="entry name" value="Rieske"/>
    <property type="match status" value="1"/>
</dbReference>
<gene>
    <name evidence="6" type="primary">hcaC_1</name>
    <name evidence="6" type="ORF">Pla110_09500</name>
</gene>
<dbReference type="EMBL" id="CP036281">
    <property type="protein sequence ID" value="QDU79244.1"/>
    <property type="molecule type" value="Genomic_DNA"/>
</dbReference>
<dbReference type="PANTHER" id="PTHR21496">
    <property type="entry name" value="FERREDOXIN-RELATED"/>
    <property type="match status" value="1"/>
</dbReference>
<dbReference type="OrthoDB" id="9795104at2"/>